<feature type="transmembrane region" description="Helical" evidence="6">
    <location>
        <begin position="53"/>
        <end position="74"/>
    </location>
</feature>
<evidence type="ECO:0000256" key="5">
    <source>
        <dbReference type="ARBA" id="ARBA00023136"/>
    </source>
</evidence>
<feature type="transmembrane region" description="Helical" evidence="6">
    <location>
        <begin position="6"/>
        <end position="32"/>
    </location>
</feature>
<keyword evidence="5 6" id="KW-0472">Membrane</keyword>
<keyword evidence="4 6" id="KW-1133">Transmembrane helix</keyword>
<evidence type="ECO:0000256" key="3">
    <source>
        <dbReference type="ARBA" id="ARBA00022692"/>
    </source>
</evidence>
<evidence type="ECO:0000256" key="6">
    <source>
        <dbReference type="SAM" id="Phobius"/>
    </source>
</evidence>
<keyword evidence="3 6" id="KW-0812">Transmembrane</keyword>
<name>A0A0F9NXB5_9ZZZZ</name>
<comment type="caution">
    <text evidence="7">The sequence shown here is derived from an EMBL/GenBank/DDBJ whole genome shotgun (WGS) entry which is preliminary data.</text>
</comment>
<dbReference type="InterPro" id="IPR007140">
    <property type="entry name" value="DUF350"/>
</dbReference>
<sequence length="76" mass="8398">MELEFFSASLINLIINLSYSIIAIVVSVYALFWVDKKLLKEIDIEAELKKGNIAVAIFAASILMFVAIVIAFGFKG</sequence>
<dbReference type="EMBL" id="LAZR01002905">
    <property type="protein sequence ID" value="KKN24155.1"/>
    <property type="molecule type" value="Genomic_DNA"/>
</dbReference>
<evidence type="ECO:0000313" key="7">
    <source>
        <dbReference type="EMBL" id="KKN24155.1"/>
    </source>
</evidence>
<reference evidence="7" key="1">
    <citation type="journal article" date="2015" name="Nature">
        <title>Complex archaea that bridge the gap between prokaryotes and eukaryotes.</title>
        <authorList>
            <person name="Spang A."/>
            <person name="Saw J.H."/>
            <person name="Jorgensen S.L."/>
            <person name="Zaremba-Niedzwiedzka K."/>
            <person name="Martijn J."/>
            <person name="Lind A.E."/>
            <person name="van Eijk R."/>
            <person name="Schleper C."/>
            <person name="Guy L."/>
            <person name="Ettema T.J."/>
        </authorList>
    </citation>
    <scope>NUCLEOTIDE SEQUENCE</scope>
</reference>
<dbReference type="Pfam" id="PF03994">
    <property type="entry name" value="DUF350"/>
    <property type="match status" value="1"/>
</dbReference>
<dbReference type="GO" id="GO:0005886">
    <property type="term" value="C:plasma membrane"/>
    <property type="evidence" value="ECO:0007669"/>
    <property type="project" value="UniProtKB-SubCell"/>
</dbReference>
<protein>
    <recommendedName>
        <fullName evidence="8">DUF350 domain-containing protein</fullName>
    </recommendedName>
</protein>
<evidence type="ECO:0000256" key="2">
    <source>
        <dbReference type="ARBA" id="ARBA00022475"/>
    </source>
</evidence>
<organism evidence="7">
    <name type="scientific">marine sediment metagenome</name>
    <dbReference type="NCBI Taxonomy" id="412755"/>
    <lineage>
        <taxon>unclassified sequences</taxon>
        <taxon>metagenomes</taxon>
        <taxon>ecological metagenomes</taxon>
    </lineage>
</organism>
<evidence type="ECO:0008006" key="8">
    <source>
        <dbReference type="Google" id="ProtNLM"/>
    </source>
</evidence>
<gene>
    <name evidence="7" type="ORF">LCGC14_0897760</name>
</gene>
<dbReference type="AlphaFoldDB" id="A0A0F9NXB5"/>
<proteinExistence type="predicted"/>
<evidence type="ECO:0000256" key="1">
    <source>
        <dbReference type="ARBA" id="ARBA00004651"/>
    </source>
</evidence>
<comment type="subcellular location">
    <subcellularLocation>
        <location evidence="1">Cell membrane</location>
        <topology evidence="1">Multi-pass membrane protein</topology>
    </subcellularLocation>
</comment>
<keyword evidence="2" id="KW-1003">Cell membrane</keyword>
<evidence type="ECO:0000256" key="4">
    <source>
        <dbReference type="ARBA" id="ARBA00022989"/>
    </source>
</evidence>
<accession>A0A0F9NXB5</accession>